<evidence type="ECO:0000256" key="3">
    <source>
        <dbReference type="ARBA" id="ARBA00023163"/>
    </source>
</evidence>
<evidence type="ECO:0000313" key="6">
    <source>
        <dbReference type="EMBL" id="TQM76627.1"/>
    </source>
</evidence>
<sequence length="200" mass="22312">MARGYRGMTPEERLADRRERLLSAAYTQFADPGFSATTIERLCSTARISNRAFYECFSGREELMRAVYERCVEDTKAAVYRAIHAAPDDPEARMEAAVREFVTFVMADRRRARIMNLEVRRAGDTVHAFRQQKISALAQTIEKSLAGFPGGLPENSHLLVVGLIGAVQELLLDRMMSAKPAPLESIINTAVAIFRKSLTG</sequence>
<evidence type="ECO:0000313" key="7">
    <source>
        <dbReference type="Proteomes" id="UP000319213"/>
    </source>
</evidence>
<dbReference type="GO" id="GO:0003700">
    <property type="term" value="F:DNA-binding transcription factor activity"/>
    <property type="evidence" value="ECO:0007669"/>
    <property type="project" value="TreeGrafter"/>
</dbReference>
<dbReference type="Proteomes" id="UP000319213">
    <property type="component" value="Unassembled WGS sequence"/>
</dbReference>
<dbReference type="Gene3D" id="1.10.357.10">
    <property type="entry name" value="Tetracycline Repressor, domain 2"/>
    <property type="match status" value="1"/>
</dbReference>
<name>A0A543J1D1_9ACTN</name>
<dbReference type="SUPFAM" id="SSF46689">
    <property type="entry name" value="Homeodomain-like"/>
    <property type="match status" value="1"/>
</dbReference>
<dbReference type="InterPro" id="IPR050109">
    <property type="entry name" value="HTH-type_TetR-like_transc_reg"/>
</dbReference>
<dbReference type="SUPFAM" id="SSF48498">
    <property type="entry name" value="Tetracyclin repressor-like, C-terminal domain"/>
    <property type="match status" value="1"/>
</dbReference>
<keyword evidence="3" id="KW-0804">Transcription</keyword>
<keyword evidence="2 4" id="KW-0238">DNA-binding</keyword>
<dbReference type="InterPro" id="IPR001647">
    <property type="entry name" value="HTH_TetR"/>
</dbReference>
<feature type="domain" description="HTH tetR-type" evidence="5">
    <location>
        <begin position="15"/>
        <end position="75"/>
    </location>
</feature>
<organism evidence="6 7">
    <name type="scientific">Thermopolyspora flexuosa</name>
    <dbReference type="NCBI Taxonomy" id="103836"/>
    <lineage>
        <taxon>Bacteria</taxon>
        <taxon>Bacillati</taxon>
        <taxon>Actinomycetota</taxon>
        <taxon>Actinomycetes</taxon>
        <taxon>Streptosporangiales</taxon>
        <taxon>Streptosporangiaceae</taxon>
        <taxon>Thermopolyspora</taxon>
    </lineage>
</organism>
<dbReference type="InterPro" id="IPR036271">
    <property type="entry name" value="Tet_transcr_reg_TetR-rel_C_sf"/>
</dbReference>
<dbReference type="PROSITE" id="PS50977">
    <property type="entry name" value="HTH_TETR_2"/>
    <property type="match status" value="1"/>
</dbReference>
<dbReference type="GO" id="GO:0000976">
    <property type="term" value="F:transcription cis-regulatory region binding"/>
    <property type="evidence" value="ECO:0007669"/>
    <property type="project" value="TreeGrafter"/>
</dbReference>
<proteinExistence type="predicted"/>
<keyword evidence="1" id="KW-0805">Transcription regulation</keyword>
<accession>A0A543J1D1</accession>
<keyword evidence="7" id="KW-1185">Reference proteome</keyword>
<evidence type="ECO:0000256" key="1">
    <source>
        <dbReference type="ARBA" id="ARBA00023015"/>
    </source>
</evidence>
<evidence type="ECO:0000259" key="5">
    <source>
        <dbReference type="PROSITE" id="PS50977"/>
    </source>
</evidence>
<dbReference type="InterPro" id="IPR009057">
    <property type="entry name" value="Homeodomain-like_sf"/>
</dbReference>
<dbReference type="PANTHER" id="PTHR30055">
    <property type="entry name" value="HTH-TYPE TRANSCRIPTIONAL REGULATOR RUTR"/>
    <property type="match status" value="1"/>
</dbReference>
<dbReference type="AlphaFoldDB" id="A0A543J1D1"/>
<dbReference type="Pfam" id="PF00440">
    <property type="entry name" value="TetR_N"/>
    <property type="match status" value="1"/>
</dbReference>
<protein>
    <submittedName>
        <fullName evidence="6">TetR family transcriptional regulator</fullName>
    </submittedName>
</protein>
<dbReference type="RefSeq" id="WP_229788966.1">
    <property type="nucleotide sequence ID" value="NZ_BMPV01000005.1"/>
</dbReference>
<comment type="caution">
    <text evidence="6">The sequence shown here is derived from an EMBL/GenBank/DDBJ whole genome shotgun (WGS) entry which is preliminary data.</text>
</comment>
<feature type="DNA-binding region" description="H-T-H motif" evidence="4">
    <location>
        <begin position="38"/>
        <end position="57"/>
    </location>
</feature>
<evidence type="ECO:0000256" key="2">
    <source>
        <dbReference type="ARBA" id="ARBA00023125"/>
    </source>
</evidence>
<reference evidence="6 7" key="1">
    <citation type="submission" date="2019-06" db="EMBL/GenBank/DDBJ databases">
        <title>Sequencing the genomes of 1000 actinobacteria strains.</title>
        <authorList>
            <person name="Klenk H.-P."/>
        </authorList>
    </citation>
    <scope>NUCLEOTIDE SEQUENCE [LARGE SCALE GENOMIC DNA]</scope>
    <source>
        <strain evidence="6 7">DSM 43186</strain>
    </source>
</reference>
<gene>
    <name evidence="6" type="ORF">FHX40_3372</name>
</gene>
<evidence type="ECO:0000256" key="4">
    <source>
        <dbReference type="PROSITE-ProRule" id="PRU00335"/>
    </source>
</evidence>
<dbReference type="PANTHER" id="PTHR30055:SF234">
    <property type="entry name" value="HTH-TYPE TRANSCRIPTIONAL REGULATOR BETI"/>
    <property type="match status" value="1"/>
</dbReference>
<dbReference type="EMBL" id="VFPQ01000001">
    <property type="protein sequence ID" value="TQM76627.1"/>
    <property type="molecule type" value="Genomic_DNA"/>
</dbReference>